<keyword evidence="6 7" id="KW-0472">Membrane</keyword>
<dbReference type="PANTHER" id="PTHR43394">
    <property type="entry name" value="ATP-DEPENDENT PERMEASE MDL1, MITOCHONDRIAL"/>
    <property type="match status" value="1"/>
</dbReference>
<dbReference type="PANTHER" id="PTHR43394:SF1">
    <property type="entry name" value="ATP-BINDING CASSETTE SUB-FAMILY B MEMBER 10, MITOCHONDRIAL"/>
    <property type="match status" value="1"/>
</dbReference>
<dbReference type="InterPro" id="IPR039421">
    <property type="entry name" value="Type_1_exporter"/>
</dbReference>
<keyword evidence="4" id="KW-0067">ATP-binding</keyword>
<evidence type="ECO:0000313" key="11">
    <source>
        <dbReference type="Proteomes" id="UP000249557"/>
    </source>
</evidence>
<reference evidence="10 11" key="1">
    <citation type="submission" date="2017-08" db="EMBL/GenBank/DDBJ databases">
        <title>Infants hospitalized years apart are colonized by the same room-sourced microbial strains.</title>
        <authorList>
            <person name="Brooks B."/>
            <person name="Olm M.R."/>
            <person name="Firek B.A."/>
            <person name="Baker R."/>
            <person name="Thomas B.C."/>
            <person name="Morowitz M.J."/>
            <person name="Banfield J.F."/>
        </authorList>
    </citation>
    <scope>NUCLEOTIDE SEQUENCE [LARGE SCALE GENOMIC DNA]</scope>
    <source>
        <strain evidence="10">S2_018_000_R2_104</strain>
    </source>
</reference>
<sequence length="576" mass="62493">MNMDLKTRTDEDLRVQLRQMIKPPIGVYQNVIIATIFINIFTFILPLVSMSVYQTVLPASASATLIALTIGVTIIILFDWLFNHYRSQRILAAQTDIDIHIAKQIYERVAFMKLDGRVMNGSALLTTVRDFDQVRSSLASGMIGILVDLPFLALFVIFLVVVSPLIGVVSLAGCAVILASGYFNSKESERLHGVLGKIAGERHSILLSTVRDFVQIRSSGWIDHMVEKHAPVAENIALANAHMNRSGQNAAGITKTLVQAVQTLTTLTGAWAVINGQIGMAALIGLSMLAARTAGIAGQIAAVFPRWVMAQKSLKAVEEALNLPQEKMPGQTYITDIPKTSDLSFEGVQFTYPEMPVPAIAEISMTIPQGKTVLVMGASGSGKTTLLKLAMGLLPPTQGYVRYGQVDLSYIDPESYRRIYSSVLAEPVLYGETLAEWFSAGMGEHALDQAKTILVDLGFGAVIKQHPAGIHRPLDNGGQGFSIGQKKAVALTRALIQKRGLLVLDEPTEGMDKETRLRIIQAIREQTKERTVLIASHDELALQLADYIAIMGSGRLLAFDTAQKVMAAISAGAQSK</sequence>
<dbReference type="SMART" id="SM00382">
    <property type="entry name" value="AAA"/>
    <property type="match status" value="1"/>
</dbReference>
<dbReference type="InterPro" id="IPR003593">
    <property type="entry name" value="AAA+_ATPase"/>
</dbReference>
<evidence type="ECO:0000256" key="1">
    <source>
        <dbReference type="ARBA" id="ARBA00004651"/>
    </source>
</evidence>
<comment type="subcellular location">
    <subcellularLocation>
        <location evidence="1">Cell membrane</location>
        <topology evidence="1">Multi-pass membrane protein</topology>
    </subcellularLocation>
</comment>
<evidence type="ECO:0000256" key="7">
    <source>
        <dbReference type="SAM" id="Phobius"/>
    </source>
</evidence>
<feature type="domain" description="ABC transmembrane type-1" evidence="9">
    <location>
        <begin position="31"/>
        <end position="309"/>
    </location>
</feature>
<dbReference type="InterPro" id="IPR011527">
    <property type="entry name" value="ABC1_TM_dom"/>
</dbReference>
<dbReference type="Proteomes" id="UP000249557">
    <property type="component" value="Unassembled WGS sequence"/>
</dbReference>
<keyword evidence="3" id="KW-0547">Nucleotide-binding</keyword>
<protein>
    <recommendedName>
        <fullName evidence="12">Type I secretion system ATPase family protein</fullName>
    </recommendedName>
</protein>
<keyword evidence="5 7" id="KW-1133">Transmembrane helix</keyword>
<name>A0A2W5A077_9BACT</name>
<dbReference type="Gene3D" id="1.20.1560.10">
    <property type="entry name" value="ABC transporter type 1, transmembrane domain"/>
    <property type="match status" value="1"/>
</dbReference>
<dbReference type="InterPro" id="IPR027417">
    <property type="entry name" value="P-loop_NTPase"/>
</dbReference>
<evidence type="ECO:0008006" key="12">
    <source>
        <dbReference type="Google" id="ProtNLM"/>
    </source>
</evidence>
<gene>
    <name evidence="10" type="ORF">DI626_05655</name>
</gene>
<feature type="transmembrane region" description="Helical" evidence="7">
    <location>
        <begin position="60"/>
        <end position="82"/>
    </location>
</feature>
<keyword evidence="2 7" id="KW-0812">Transmembrane</keyword>
<comment type="caution">
    <text evidence="10">The sequence shown here is derived from an EMBL/GenBank/DDBJ whole genome shotgun (WGS) entry which is preliminary data.</text>
</comment>
<feature type="transmembrane region" description="Helical" evidence="7">
    <location>
        <begin position="165"/>
        <end position="183"/>
    </location>
</feature>
<dbReference type="Gene3D" id="3.40.50.300">
    <property type="entry name" value="P-loop containing nucleotide triphosphate hydrolases"/>
    <property type="match status" value="1"/>
</dbReference>
<dbReference type="GO" id="GO:0016887">
    <property type="term" value="F:ATP hydrolysis activity"/>
    <property type="evidence" value="ECO:0007669"/>
    <property type="project" value="InterPro"/>
</dbReference>
<dbReference type="GO" id="GO:0005886">
    <property type="term" value="C:plasma membrane"/>
    <property type="evidence" value="ECO:0007669"/>
    <property type="project" value="UniProtKB-SubCell"/>
</dbReference>
<dbReference type="Pfam" id="PF00005">
    <property type="entry name" value="ABC_tran"/>
    <property type="match status" value="1"/>
</dbReference>
<dbReference type="PROSITE" id="PS50893">
    <property type="entry name" value="ABC_TRANSPORTER_2"/>
    <property type="match status" value="1"/>
</dbReference>
<evidence type="ECO:0000256" key="3">
    <source>
        <dbReference type="ARBA" id="ARBA00022741"/>
    </source>
</evidence>
<dbReference type="PROSITE" id="PS50929">
    <property type="entry name" value="ABC_TM1F"/>
    <property type="match status" value="1"/>
</dbReference>
<dbReference type="InterPro" id="IPR003439">
    <property type="entry name" value="ABC_transporter-like_ATP-bd"/>
</dbReference>
<organism evidence="10 11">
    <name type="scientific">Micavibrio aeruginosavorus</name>
    <dbReference type="NCBI Taxonomy" id="349221"/>
    <lineage>
        <taxon>Bacteria</taxon>
        <taxon>Pseudomonadati</taxon>
        <taxon>Bdellovibrionota</taxon>
        <taxon>Bdellovibrionia</taxon>
        <taxon>Bdellovibrionales</taxon>
        <taxon>Pseudobdellovibrionaceae</taxon>
        <taxon>Micavibrio</taxon>
    </lineage>
</organism>
<evidence type="ECO:0000256" key="5">
    <source>
        <dbReference type="ARBA" id="ARBA00022989"/>
    </source>
</evidence>
<evidence type="ECO:0000259" key="9">
    <source>
        <dbReference type="PROSITE" id="PS50929"/>
    </source>
</evidence>
<dbReference type="SUPFAM" id="SSF52540">
    <property type="entry name" value="P-loop containing nucleoside triphosphate hydrolases"/>
    <property type="match status" value="1"/>
</dbReference>
<feature type="transmembrane region" description="Helical" evidence="7">
    <location>
        <begin position="27"/>
        <end position="48"/>
    </location>
</feature>
<evidence type="ECO:0000313" key="10">
    <source>
        <dbReference type="EMBL" id="PZO86747.1"/>
    </source>
</evidence>
<dbReference type="EMBL" id="QFNK01000095">
    <property type="protein sequence ID" value="PZO86747.1"/>
    <property type="molecule type" value="Genomic_DNA"/>
</dbReference>
<proteinExistence type="predicted"/>
<evidence type="ECO:0000256" key="4">
    <source>
        <dbReference type="ARBA" id="ARBA00022840"/>
    </source>
</evidence>
<dbReference type="GO" id="GO:0005524">
    <property type="term" value="F:ATP binding"/>
    <property type="evidence" value="ECO:0007669"/>
    <property type="project" value="UniProtKB-KW"/>
</dbReference>
<dbReference type="InterPro" id="IPR036640">
    <property type="entry name" value="ABC1_TM_sf"/>
</dbReference>
<dbReference type="SUPFAM" id="SSF90123">
    <property type="entry name" value="ABC transporter transmembrane region"/>
    <property type="match status" value="1"/>
</dbReference>
<dbReference type="AlphaFoldDB" id="A0A2W5A077"/>
<feature type="domain" description="ABC transporter" evidence="8">
    <location>
        <begin position="343"/>
        <end position="575"/>
    </location>
</feature>
<evidence type="ECO:0000259" key="8">
    <source>
        <dbReference type="PROSITE" id="PS50893"/>
    </source>
</evidence>
<accession>A0A2W5A077</accession>
<evidence type="ECO:0000256" key="6">
    <source>
        <dbReference type="ARBA" id="ARBA00023136"/>
    </source>
</evidence>
<feature type="transmembrane region" description="Helical" evidence="7">
    <location>
        <begin position="138"/>
        <end position="159"/>
    </location>
</feature>
<evidence type="ECO:0000256" key="2">
    <source>
        <dbReference type="ARBA" id="ARBA00022692"/>
    </source>
</evidence>
<dbReference type="GO" id="GO:0015421">
    <property type="term" value="F:ABC-type oligopeptide transporter activity"/>
    <property type="evidence" value="ECO:0007669"/>
    <property type="project" value="TreeGrafter"/>
</dbReference>